<dbReference type="Gene3D" id="3.40.50.980">
    <property type="match status" value="1"/>
</dbReference>
<dbReference type="Proteomes" id="UP000020681">
    <property type="component" value="Unassembled WGS sequence"/>
</dbReference>
<gene>
    <name evidence="3" type="ORF">I551_7749</name>
</gene>
<evidence type="ECO:0000256" key="1">
    <source>
        <dbReference type="SAM" id="MobiDB-lite"/>
    </source>
</evidence>
<dbReference type="EMBL" id="JAOL01000188">
    <property type="protein sequence ID" value="EUA85828.1"/>
    <property type="molecule type" value="Genomic_DNA"/>
</dbReference>
<reference evidence="3 4" key="1">
    <citation type="submission" date="2014-01" db="EMBL/GenBank/DDBJ databases">
        <authorList>
            <person name="Dobos K."/>
            <person name="Lenaerts A."/>
            <person name="Ordway D."/>
            <person name="DeGroote M.A."/>
            <person name="Parker T."/>
            <person name="Sizemore C."/>
            <person name="Tallon L.J."/>
            <person name="Sadzewicz L.K."/>
            <person name="Sengamalay N."/>
            <person name="Fraser C.M."/>
            <person name="Hine E."/>
            <person name="Shefchek K.A."/>
            <person name="Das S.P."/>
            <person name="Tettelin H."/>
        </authorList>
    </citation>
    <scope>NUCLEOTIDE SEQUENCE [LARGE SCALE GENOMIC DNA]</scope>
    <source>
        <strain evidence="3 4">Harvey</strain>
    </source>
</reference>
<organism evidence="3 4">
    <name type="scientific">Mycobacterium ulcerans str. Harvey</name>
    <dbReference type="NCBI Taxonomy" id="1299332"/>
    <lineage>
        <taxon>Bacteria</taxon>
        <taxon>Bacillati</taxon>
        <taxon>Actinomycetota</taxon>
        <taxon>Actinomycetes</taxon>
        <taxon>Mycobacteriales</taxon>
        <taxon>Mycobacteriaceae</taxon>
        <taxon>Mycobacterium</taxon>
        <taxon>Mycobacterium ulcerans group</taxon>
    </lineage>
</organism>
<evidence type="ECO:0000313" key="4">
    <source>
        <dbReference type="Proteomes" id="UP000020681"/>
    </source>
</evidence>
<feature type="compositionally biased region" description="Low complexity" evidence="1">
    <location>
        <begin position="261"/>
        <end position="271"/>
    </location>
</feature>
<dbReference type="PANTHER" id="PTHR45527:SF14">
    <property type="entry name" value="PLIPASTATIN SYNTHASE SUBUNIT B"/>
    <property type="match status" value="1"/>
</dbReference>
<keyword evidence="4" id="KW-1185">Reference proteome</keyword>
<feature type="region of interest" description="Disordered" evidence="1">
    <location>
        <begin position="252"/>
        <end position="277"/>
    </location>
</feature>
<dbReference type="Pfam" id="PF00501">
    <property type="entry name" value="AMP-binding"/>
    <property type="match status" value="1"/>
</dbReference>
<sequence length="277" mass="30820">MVVVPYLLTRNPAEFRELLSNERITVLSQTPSAFRLVRDAGADIEGAPSRLFLRYVIFGGEMLTFADLIPWVKAHGDEHPELVNMYGITETTVHVTFRRLMRADIFGAHSSIIGRPIPDLECLLTDSVGNLVPYGVPGEICVGGPGLANGYLGKPELTAQRFIKHPFRAGERLYRSGDSGRRLSNGEIEYFGRLDHRVQLRGFRIELGEVETAVLGLEQVMACYAMVRTEGGEPRLVAYVVTRGARNCRLPRPAEPSLRVSPTTCSRRPSSPWNPCR</sequence>
<dbReference type="InterPro" id="IPR045851">
    <property type="entry name" value="AMP-bd_C_sf"/>
</dbReference>
<name>A0ABP3A2N5_MYCUL</name>
<accession>A0ABP3A2N5</accession>
<dbReference type="Gene3D" id="2.30.38.10">
    <property type="entry name" value="Luciferase, Domain 3"/>
    <property type="match status" value="1"/>
</dbReference>
<dbReference type="Gene3D" id="3.30.300.30">
    <property type="match status" value="1"/>
</dbReference>
<protein>
    <submittedName>
        <fullName evidence="3">AMP-binding enzyme family protein</fullName>
    </submittedName>
</protein>
<dbReference type="PANTHER" id="PTHR45527">
    <property type="entry name" value="NONRIBOSOMAL PEPTIDE SYNTHETASE"/>
    <property type="match status" value="1"/>
</dbReference>
<proteinExistence type="predicted"/>
<dbReference type="SUPFAM" id="SSF56801">
    <property type="entry name" value="Acetyl-CoA synthetase-like"/>
    <property type="match status" value="1"/>
</dbReference>
<evidence type="ECO:0000259" key="2">
    <source>
        <dbReference type="Pfam" id="PF00501"/>
    </source>
</evidence>
<dbReference type="InterPro" id="IPR000873">
    <property type="entry name" value="AMP-dep_synth/lig_dom"/>
</dbReference>
<feature type="domain" description="AMP-dependent synthetase/ligase" evidence="2">
    <location>
        <begin position="3"/>
        <end position="152"/>
    </location>
</feature>
<evidence type="ECO:0000313" key="3">
    <source>
        <dbReference type="EMBL" id="EUA85828.1"/>
    </source>
</evidence>
<comment type="caution">
    <text evidence="3">The sequence shown here is derived from an EMBL/GenBank/DDBJ whole genome shotgun (WGS) entry which is preliminary data.</text>
</comment>